<dbReference type="PANTHER" id="PTHR47690">
    <property type="entry name" value="GLUCOKINASE"/>
    <property type="match status" value="1"/>
</dbReference>
<dbReference type="Gene3D" id="3.40.367.20">
    <property type="match status" value="1"/>
</dbReference>
<evidence type="ECO:0000256" key="2">
    <source>
        <dbReference type="ARBA" id="ARBA00022777"/>
    </source>
</evidence>
<dbReference type="InterPro" id="IPR043129">
    <property type="entry name" value="ATPase_NBD"/>
</dbReference>
<organism evidence="4 5">
    <name type="scientific">Albidovulum salinarum</name>
    <dbReference type="NCBI Taxonomy" id="2984153"/>
    <lineage>
        <taxon>Bacteria</taxon>
        <taxon>Pseudomonadati</taxon>
        <taxon>Pseudomonadota</taxon>
        <taxon>Alphaproteobacteria</taxon>
        <taxon>Rhodobacterales</taxon>
        <taxon>Paracoccaceae</taxon>
        <taxon>Albidovulum</taxon>
    </lineage>
</organism>
<proteinExistence type="inferred from homology"/>
<keyword evidence="1" id="KW-0808">Transferase</keyword>
<evidence type="ECO:0000256" key="1">
    <source>
        <dbReference type="ARBA" id="ARBA00022679"/>
    </source>
</evidence>
<dbReference type="InterPro" id="IPR050201">
    <property type="entry name" value="Bacterial_glucokinase"/>
</dbReference>
<evidence type="ECO:0000313" key="5">
    <source>
        <dbReference type="Proteomes" id="UP001209535"/>
    </source>
</evidence>
<dbReference type="Gene3D" id="3.30.420.40">
    <property type="match status" value="1"/>
</dbReference>
<evidence type="ECO:0000313" key="4">
    <source>
        <dbReference type="EMBL" id="MCU9846541.1"/>
    </source>
</evidence>
<dbReference type="RefSeq" id="WP_263332228.1">
    <property type="nucleotide sequence ID" value="NZ_JAOVQO010000001.1"/>
</dbReference>
<dbReference type="Proteomes" id="UP001209535">
    <property type="component" value="Unassembled WGS sequence"/>
</dbReference>
<name>A0ABT2WXY3_9RHOB</name>
<dbReference type="PANTHER" id="PTHR47690:SF1">
    <property type="entry name" value="GLUCOKINASE"/>
    <property type="match status" value="1"/>
</dbReference>
<dbReference type="SUPFAM" id="SSF53067">
    <property type="entry name" value="Actin-like ATPase domain"/>
    <property type="match status" value="1"/>
</dbReference>
<evidence type="ECO:0000256" key="3">
    <source>
        <dbReference type="RuleBase" id="RU004046"/>
    </source>
</evidence>
<comment type="caution">
    <text evidence="4">The sequence shown here is derived from an EMBL/GenBank/DDBJ whole genome shotgun (WGS) entry which is preliminary data.</text>
</comment>
<accession>A0ABT2WXY3</accession>
<dbReference type="Pfam" id="PF02685">
    <property type="entry name" value="Glucokinase"/>
    <property type="match status" value="1"/>
</dbReference>
<gene>
    <name evidence="4" type="ORF">OEZ60_00790</name>
</gene>
<sequence length="322" mass="33109">MPQTLTLVADIGGTNTRVALAPGGAVDRASIRRFANADHPGLGPVLAAYLATAGNPRCEGACVAVAGPVADGVATMTNLDWTIDRDAVAEATGAARVAVINDLQAQGYALDHLAPGSLRPLVAANCPRKPGAAQLVIGIGTGFNAAPVHETPVGRIVTASECGQMTIPVRSEADLRLMRFLETAHGFACVEDVLSGRGLERLFAFHSSEAGRDDRPAAAAVMAAIAEGADPVATATGASFVRILGTVAGDLALSHLPFGGIHLIGGVARAFTAHYDRFGFAEAFRDKGRFSGFMQEFPVSIVEDDYAALEGCALCLGSGNSE</sequence>
<keyword evidence="5" id="KW-1185">Reference proteome</keyword>
<keyword evidence="2" id="KW-0418">Kinase</keyword>
<dbReference type="InterPro" id="IPR003836">
    <property type="entry name" value="Glucokinase"/>
</dbReference>
<reference evidence="4 5" key="1">
    <citation type="submission" date="2022-10" db="EMBL/GenBank/DDBJ databases">
        <title>Defluviimonas sp. nov., isolated from ocean surface sediments.</title>
        <authorList>
            <person name="He W."/>
            <person name="Wang L."/>
            <person name="Zhang D.-F."/>
        </authorList>
    </citation>
    <scope>NUCLEOTIDE SEQUENCE [LARGE SCALE GENOMIC DNA]</scope>
    <source>
        <strain evidence="4 5">WL0024</strain>
    </source>
</reference>
<comment type="similarity">
    <text evidence="3">Belongs to the bacterial glucokinase family.</text>
</comment>
<dbReference type="CDD" id="cd24008">
    <property type="entry name" value="ASKHA_NBD_GLK"/>
    <property type="match status" value="1"/>
</dbReference>
<protein>
    <submittedName>
        <fullName evidence="4">Glucokinase</fullName>
    </submittedName>
</protein>
<dbReference type="EMBL" id="JAOVQO010000001">
    <property type="protein sequence ID" value="MCU9846541.1"/>
    <property type="molecule type" value="Genomic_DNA"/>
</dbReference>